<name>A0A7R8UT63_HERIL</name>
<evidence type="ECO:0000313" key="3">
    <source>
        <dbReference type="Proteomes" id="UP000594454"/>
    </source>
</evidence>
<gene>
    <name evidence="2" type="ORF">HERILL_LOCUS9355</name>
</gene>
<dbReference type="InterPro" id="IPR000477">
    <property type="entry name" value="RT_dom"/>
</dbReference>
<reference evidence="2 3" key="1">
    <citation type="submission" date="2020-11" db="EMBL/GenBank/DDBJ databases">
        <authorList>
            <person name="Wallbank WR R."/>
            <person name="Pardo Diaz C."/>
            <person name="Kozak K."/>
            <person name="Martin S."/>
            <person name="Jiggins C."/>
            <person name="Moest M."/>
            <person name="Warren A I."/>
            <person name="Generalovic N T."/>
            <person name="Byers J.R.P. K."/>
            <person name="Montejo-Kovacevich G."/>
            <person name="Yen C E."/>
        </authorList>
    </citation>
    <scope>NUCLEOTIDE SEQUENCE [LARGE SCALE GENOMIC DNA]</scope>
</reference>
<feature type="domain" description="Reverse transcriptase" evidence="1">
    <location>
        <begin position="1"/>
        <end position="131"/>
    </location>
</feature>
<protein>
    <recommendedName>
        <fullName evidence="1">Reverse transcriptase domain-containing protein</fullName>
    </recommendedName>
</protein>
<organism evidence="2 3">
    <name type="scientific">Hermetia illucens</name>
    <name type="common">Black soldier fly</name>
    <dbReference type="NCBI Taxonomy" id="343691"/>
    <lineage>
        <taxon>Eukaryota</taxon>
        <taxon>Metazoa</taxon>
        <taxon>Ecdysozoa</taxon>
        <taxon>Arthropoda</taxon>
        <taxon>Hexapoda</taxon>
        <taxon>Insecta</taxon>
        <taxon>Pterygota</taxon>
        <taxon>Neoptera</taxon>
        <taxon>Endopterygota</taxon>
        <taxon>Diptera</taxon>
        <taxon>Brachycera</taxon>
        <taxon>Stratiomyomorpha</taxon>
        <taxon>Stratiomyidae</taxon>
        <taxon>Hermetiinae</taxon>
        <taxon>Hermetia</taxon>
    </lineage>
</organism>
<sequence>MDDIEKKWTLTRGELYILLTFATQEVNFFTINEQTFQQVGGLAMGNPLAPIMADLNMDHLFTTCAEEIRKNGIIGLHKYVDDILIIGTKEEIEESQRILERQAHTDKGTHNDPGKVEFTIEYEDEYRSLSYLDKITAERSRNQLVQDIASDRMLNFLSNHSHNMKEEVCKEYTKRKLLTTNWIFHEWTLQKVYRVLYNNYYPKRVIAKVMEKATSEINANKPAPHVIGLNETERKTTILNMNSEIKRQQKIYQQTIRNILVNKPRPRLDQNQERKLIVTILDTVTNDQNIVRKIEETQIYDIAKYIDQAMGNLNTSEENLLKINIARQHQ</sequence>
<dbReference type="PANTHER" id="PTHR21301">
    <property type="entry name" value="REVERSE TRANSCRIPTASE"/>
    <property type="match status" value="1"/>
</dbReference>
<proteinExistence type="predicted"/>
<evidence type="ECO:0000313" key="2">
    <source>
        <dbReference type="EMBL" id="CAD7086594.1"/>
    </source>
</evidence>
<accession>A0A7R8UT63</accession>
<dbReference type="InParanoid" id="A0A7R8UT63"/>
<dbReference type="Pfam" id="PF26215">
    <property type="entry name" value="HTH_animal"/>
    <property type="match status" value="1"/>
</dbReference>
<evidence type="ECO:0000259" key="1">
    <source>
        <dbReference type="PROSITE" id="PS50878"/>
    </source>
</evidence>
<dbReference type="PROSITE" id="PS50878">
    <property type="entry name" value="RT_POL"/>
    <property type="match status" value="1"/>
</dbReference>
<dbReference type="InterPro" id="IPR058912">
    <property type="entry name" value="HTH_animal"/>
</dbReference>
<keyword evidence="3" id="KW-1185">Reference proteome</keyword>
<dbReference type="AlphaFoldDB" id="A0A7R8UT63"/>
<dbReference type="PANTHER" id="PTHR21301:SF10">
    <property type="entry name" value="REVERSE TRANSCRIPTASE DOMAIN-CONTAINING PROTEIN"/>
    <property type="match status" value="1"/>
</dbReference>
<dbReference type="Proteomes" id="UP000594454">
    <property type="component" value="Chromosome 4"/>
</dbReference>
<dbReference type="EMBL" id="LR899012">
    <property type="protein sequence ID" value="CAD7086594.1"/>
    <property type="molecule type" value="Genomic_DNA"/>
</dbReference>